<dbReference type="Gene3D" id="1.10.260.40">
    <property type="entry name" value="lambda repressor-like DNA-binding domains"/>
    <property type="match status" value="1"/>
</dbReference>
<dbReference type="OrthoDB" id="1097442at2"/>
<dbReference type="PROSITE" id="PS50943">
    <property type="entry name" value="HTH_CROC1"/>
    <property type="match status" value="1"/>
</dbReference>
<evidence type="ECO:0000313" key="6">
    <source>
        <dbReference type="Proteomes" id="UP000308917"/>
    </source>
</evidence>
<dbReference type="AlphaFoldDB" id="A0A4S8EUZ6"/>
<comment type="caution">
    <text evidence="5">The sequence shown here is derived from an EMBL/GenBank/DDBJ whole genome shotgun (WGS) entry which is preliminary data.</text>
</comment>
<dbReference type="RefSeq" id="WP_136574313.1">
    <property type="nucleotide sequence ID" value="NZ_STFG01000018.1"/>
</dbReference>
<dbReference type="GO" id="GO:0005829">
    <property type="term" value="C:cytosol"/>
    <property type="evidence" value="ECO:0007669"/>
    <property type="project" value="TreeGrafter"/>
</dbReference>
<feature type="domain" description="HTH cro/C1-type" evidence="4">
    <location>
        <begin position="31"/>
        <end position="85"/>
    </location>
</feature>
<keyword evidence="6" id="KW-1185">Reference proteome</keyword>
<sequence length="100" mass="11331">MSRVVVNHPQPLDAFQQESLVAVQKNFGKRLRSLRHEKLMTIEQVAEGAGLHANYVGSVERGERNVSLFNIWRIAHSLGLKPEVLMTSLPEPQVPNHIKR</sequence>
<dbReference type="CDD" id="cd00093">
    <property type="entry name" value="HTH_XRE"/>
    <property type="match status" value="1"/>
</dbReference>
<dbReference type="Pfam" id="PF01381">
    <property type="entry name" value="HTH_3"/>
    <property type="match status" value="1"/>
</dbReference>
<name>A0A4S8EUZ6_9BURK</name>
<dbReference type="SUPFAM" id="SSF47413">
    <property type="entry name" value="lambda repressor-like DNA-binding domains"/>
    <property type="match status" value="1"/>
</dbReference>
<dbReference type="EMBL" id="STFG01000018">
    <property type="protein sequence ID" value="THT98707.1"/>
    <property type="molecule type" value="Genomic_DNA"/>
</dbReference>
<dbReference type="PANTHER" id="PTHR46797">
    <property type="entry name" value="HTH-TYPE TRANSCRIPTIONAL REGULATOR"/>
    <property type="match status" value="1"/>
</dbReference>
<evidence type="ECO:0000256" key="1">
    <source>
        <dbReference type="ARBA" id="ARBA00023015"/>
    </source>
</evidence>
<keyword evidence="1" id="KW-0805">Transcription regulation</keyword>
<dbReference type="InterPro" id="IPR010982">
    <property type="entry name" value="Lambda_DNA-bd_dom_sf"/>
</dbReference>
<keyword evidence="3" id="KW-0804">Transcription</keyword>
<dbReference type="InterPro" id="IPR050807">
    <property type="entry name" value="TransReg_Diox_bact_type"/>
</dbReference>
<keyword evidence="2" id="KW-0238">DNA-binding</keyword>
<gene>
    <name evidence="5" type="ORF">E9531_13555</name>
</gene>
<proteinExistence type="predicted"/>
<organism evidence="5 6">
    <name type="scientific">Lampropedia puyangensis</name>
    <dbReference type="NCBI Taxonomy" id="1330072"/>
    <lineage>
        <taxon>Bacteria</taxon>
        <taxon>Pseudomonadati</taxon>
        <taxon>Pseudomonadota</taxon>
        <taxon>Betaproteobacteria</taxon>
        <taxon>Burkholderiales</taxon>
        <taxon>Comamonadaceae</taxon>
        <taxon>Lampropedia</taxon>
    </lineage>
</organism>
<accession>A0A4S8EUZ6</accession>
<evidence type="ECO:0000256" key="2">
    <source>
        <dbReference type="ARBA" id="ARBA00023125"/>
    </source>
</evidence>
<evidence type="ECO:0000313" key="5">
    <source>
        <dbReference type="EMBL" id="THT98707.1"/>
    </source>
</evidence>
<dbReference type="Proteomes" id="UP000308917">
    <property type="component" value="Unassembled WGS sequence"/>
</dbReference>
<dbReference type="GO" id="GO:0003677">
    <property type="term" value="F:DNA binding"/>
    <property type="evidence" value="ECO:0007669"/>
    <property type="project" value="UniProtKB-KW"/>
</dbReference>
<protein>
    <submittedName>
        <fullName evidence="5">Helix-turn-helix transcriptional regulator</fullName>
    </submittedName>
</protein>
<dbReference type="SMART" id="SM00530">
    <property type="entry name" value="HTH_XRE"/>
    <property type="match status" value="1"/>
</dbReference>
<dbReference type="GO" id="GO:0003700">
    <property type="term" value="F:DNA-binding transcription factor activity"/>
    <property type="evidence" value="ECO:0007669"/>
    <property type="project" value="TreeGrafter"/>
</dbReference>
<reference evidence="5 6" key="1">
    <citation type="journal article" date="2015" name="Antonie Van Leeuwenhoek">
        <title>Lampropedia puyangensis sp. nov., isolated from symptomatic bark of Populus ? euramericana canker and emended description of Lampropedia hyalina (Ehrenberg 1832) Lee et al. 2004.</title>
        <authorList>
            <person name="Li Y."/>
            <person name="Wang T."/>
            <person name="Piao C.G."/>
            <person name="Wang L.F."/>
            <person name="Tian G.Z."/>
            <person name="Zhu T.H."/>
            <person name="Guo M.W."/>
        </authorList>
    </citation>
    <scope>NUCLEOTIDE SEQUENCE [LARGE SCALE GENOMIC DNA]</scope>
    <source>
        <strain evidence="5 6">2-bin</strain>
    </source>
</reference>
<evidence type="ECO:0000259" key="4">
    <source>
        <dbReference type="PROSITE" id="PS50943"/>
    </source>
</evidence>
<evidence type="ECO:0000256" key="3">
    <source>
        <dbReference type="ARBA" id="ARBA00023163"/>
    </source>
</evidence>
<dbReference type="InterPro" id="IPR001387">
    <property type="entry name" value="Cro/C1-type_HTH"/>
</dbReference>
<dbReference type="PANTHER" id="PTHR46797:SF23">
    <property type="entry name" value="HTH-TYPE TRANSCRIPTIONAL REGULATOR SUTR"/>
    <property type="match status" value="1"/>
</dbReference>